<accession>A0A8S0XSU4</accession>
<protein>
    <submittedName>
        <fullName evidence="1">Uncharacterized protein</fullName>
    </submittedName>
</protein>
<name>A0A8S0XSU4_9GAMM</name>
<evidence type="ECO:0000313" key="2">
    <source>
        <dbReference type="Proteomes" id="UP000494216"/>
    </source>
</evidence>
<keyword evidence="2" id="KW-1185">Reference proteome</keyword>
<gene>
    <name evidence="1" type="ORF">METHB2_340020</name>
</gene>
<dbReference type="EMBL" id="CADCXN010000063">
    <property type="protein sequence ID" value="CAA9891102.1"/>
    <property type="molecule type" value="Genomic_DNA"/>
</dbReference>
<evidence type="ECO:0000313" key="1">
    <source>
        <dbReference type="EMBL" id="CAA9891102.1"/>
    </source>
</evidence>
<organism evidence="1 2">
    <name type="scientific">Candidatus Methylobacter favarea</name>
    <dbReference type="NCBI Taxonomy" id="2707345"/>
    <lineage>
        <taxon>Bacteria</taxon>
        <taxon>Pseudomonadati</taxon>
        <taxon>Pseudomonadota</taxon>
        <taxon>Gammaproteobacteria</taxon>
        <taxon>Methylococcales</taxon>
        <taxon>Methylococcaceae</taxon>
        <taxon>Methylobacter</taxon>
    </lineage>
</organism>
<dbReference type="Proteomes" id="UP000494216">
    <property type="component" value="Unassembled WGS sequence"/>
</dbReference>
<reference evidence="1 2" key="1">
    <citation type="submission" date="2020-02" db="EMBL/GenBank/DDBJ databases">
        <authorList>
            <person name="Hogendoorn C."/>
        </authorList>
    </citation>
    <scope>NUCLEOTIDE SEQUENCE [LARGE SCALE GENOMIC DNA]</scope>
    <source>
        <strain evidence="1">METHB21</strain>
    </source>
</reference>
<sequence length="76" mass="8432">MDAGDIDTIKKLDDYRNYITHLLQTYPSLLAVKVLPMPKATVDRLNISDRSYSTSLEGRDQLQANGLLCAVYAISG</sequence>
<dbReference type="AlphaFoldDB" id="A0A8S0XSU4"/>
<proteinExistence type="predicted"/>
<comment type="caution">
    <text evidence="1">The sequence shown here is derived from an EMBL/GenBank/DDBJ whole genome shotgun (WGS) entry which is preliminary data.</text>
</comment>